<protein>
    <submittedName>
        <fullName evidence="9">Oligoendopeptidase, pepF/M3 family</fullName>
        <ecNumber evidence="9">3.4.24.-</ecNumber>
    </submittedName>
</protein>
<reference evidence="9" key="1">
    <citation type="submission" date="2010-06" db="EMBL/GenBank/DDBJ databases">
        <authorList>
            <person name="Muzny D."/>
            <person name="Qin X."/>
            <person name="Buhay C."/>
            <person name="Dugan-Rocha S."/>
            <person name="Ding Y."/>
            <person name="Chen G."/>
            <person name="Hawes A."/>
            <person name="Holder M."/>
            <person name="Jhangiani S."/>
            <person name="Johnson A."/>
            <person name="Khan Z."/>
            <person name="Li Z."/>
            <person name="Liu W."/>
            <person name="Liu X."/>
            <person name="Perez L."/>
            <person name="Shen H."/>
            <person name="Wang Q."/>
            <person name="Watt J."/>
            <person name="Xi L."/>
            <person name="Xin Y."/>
            <person name="Zhou J."/>
            <person name="Deng J."/>
            <person name="Jiang H."/>
            <person name="Liu Y."/>
            <person name="Qu J."/>
            <person name="Song X.-Z."/>
            <person name="Zhang L."/>
            <person name="Villasana D."/>
            <person name="Johnson A."/>
            <person name="Liu J."/>
            <person name="Liyanage D."/>
            <person name="Lorensuhewa L."/>
            <person name="Robinson T."/>
            <person name="Song A."/>
            <person name="Song B.-B."/>
            <person name="Dinh H."/>
            <person name="Thornton R."/>
            <person name="Coyle M."/>
            <person name="Francisco L."/>
            <person name="Jackson L."/>
            <person name="Javaid M."/>
            <person name="Korchina V."/>
            <person name="Kovar C."/>
            <person name="Mata R."/>
            <person name="Mathew T."/>
            <person name="Ngo R."/>
            <person name="Nguyen L."/>
            <person name="Nguyen N."/>
            <person name="Okwuonu G."/>
            <person name="Ongeri F."/>
            <person name="Pham C."/>
            <person name="Simmons D."/>
            <person name="Wilczek-Boney K."/>
            <person name="Hale W."/>
            <person name="Jakkamsetti A."/>
            <person name="Pham P."/>
            <person name="Ruth R."/>
            <person name="San Lucas F."/>
            <person name="Warren J."/>
            <person name="Zhang J."/>
            <person name="Zhao Z."/>
            <person name="Zhou C."/>
            <person name="Zhu D."/>
            <person name="Lee S."/>
            <person name="Bess C."/>
            <person name="Blankenburg K."/>
            <person name="Forbes L."/>
            <person name="Fu Q."/>
            <person name="Gubbala S."/>
            <person name="Hirani K."/>
            <person name="Jayaseelan J.C."/>
            <person name="Lara F."/>
            <person name="Munidasa M."/>
            <person name="Palculict T."/>
            <person name="Patil S."/>
            <person name="Pu L.-L."/>
            <person name="Saada N."/>
            <person name="Tang L."/>
            <person name="Weissenberger G."/>
            <person name="Zhu Y."/>
            <person name="Hemphill L."/>
            <person name="Shang Y."/>
            <person name="Youmans B."/>
            <person name="Ayvaz T."/>
            <person name="Ross M."/>
            <person name="Santibanez J."/>
            <person name="Aqrawi P."/>
            <person name="Gross S."/>
            <person name="Joshi V."/>
            <person name="Fowler G."/>
            <person name="Nazareth L."/>
            <person name="Reid J."/>
            <person name="Worley K."/>
            <person name="Petrosino J."/>
            <person name="Highlander S."/>
            <person name="Gibbs R."/>
        </authorList>
    </citation>
    <scope>NUCLEOTIDE SEQUENCE [LARGE SCALE GENOMIC DNA]</scope>
    <source>
        <strain evidence="9">DSM 20601</strain>
    </source>
</reference>
<feature type="domain" description="Peptidase M3A/M3B catalytic" evidence="7">
    <location>
        <begin position="208"/>
        <end position="589"/>
    </location>
</feature>
<evidence type="ECO:0000259" key="8">
    <source>
        <dbReference type="Pfam" id="PF08439"/>
    </source>
</evidence>
<dbReference type="AlphaFoldDB" id="D7UZ62"/>
<dbReference type="EMBL" id="ACCR02000005">
    <property type="protein sequence ID" value="EFI83629.1"/>
    <property type="molecule type" value="Genomic_DNA"/>
</dbReference>
<sequence>MKGGIKMSDSYSLNWNLDAIYSGGSGSEELKESLAALKSDLDSFVLHIKDWVIPTRKEDSVEFLLLVNQHADITKGLLNSSNFLECLASADVNDTRANELASLVYEYFSILHTAEDDWYDKFASIRDDVWERLLNENGLNEIQFILNEARTNRKKKGSKEQEAAINSLSVDGYRGWSDHYDTIVGKVRVTVNLDGEEKEYSAGQALNLLNHPDRAVREKVFRAYTKAWQDNSRLFGDTLNHLAGFRLATYQLRGWEDIHAEPLDYNRLDKKTLDTMWQVIDNHKAKFVTFLERKAKILGLEKLSFYDVEAPLVFSGEPKKYSYQEGADFIIEQFGKFSPKMAKFAAYAFKEEWIEAEDRDNKRPGGFCIDFPLEKESRIFMTYDGAPGTVATLAHELGHAFHSHVIRDEAFENTDYAMNVAETASTFAEMIIADASVKDAATKEDKITLLEDKIGRSIAFFMNIHARFLFETRFYEARKEGVLSVDRLNALMEEAQREAYMDALDEYHPQFWASKLHFYIADVPFYNFPYTFGYLFSLGIYHIALEEGTSYEDKYIALLRDTGAMTTEQLAKKHLGVDLTEPAFWENAVQTAAKDVDEFLELTSEL</sequence>
<dbReference type="InterPro" id="IPR034006">
    <property type="entry name" value="M3B_PepF_2"/>
</dbReference>
<dbReference type="MEROPS" id="M03.A08"/>
<keyword evidence="3 6" id="KW-0378">Hydrolase</keyword>
<dbReference type="SUPFAM" id="SSF55486">
    <property type="entry name" value="Metalloproteases ('zincins'), catalytic domain"/>
    <property type="match status" value="1"/>
</dbReference>
<evidence type="ECO:0000256" key="6">
    <source>
        <dbReference type="RuleBase" id="RU003435"/>
    </source>
</evidence>
<dbReference type="GO" id="GO:0046872">
    <property type="term" value="F:metal ion binding"/>
    <property type="evidence" value="ECO:0007669"/>
    <property type="project" value="UniProtKB-UniRule"/>
</dbReference>
<dbReference type="Pfam" id="PF01432">
    <property type="entry name" value="Peptidase_M3"/>
    <property type="match status" value="1"/>
</dbReference>
<gene>
    <name evidence="9" type="ORF">HMPREF0556_12314</name>
</gene>
<evidence type="ECO:0000259" key="7">
    <source>
        <dbReference type="Pfam" id="PF01432"/>
    </source>
</evidence>
<keyword evidence="1 6" id="KW-0645">Protease</keyword>
<dbReference type="GO" id="GO:0004222">
    <property type="term" value="F:metalloendopeptidase activity"/>
    <property type="evidence" value="ECO:0007669"/>
    <property type="project" value="InterPro"/>
</dbReference>
<evidence type="ECO:0000256" key="2">
    <source>
        <dbReference type="ARBA" id="ARBA00022723"/>
    </source>
</evidence>
<dbReference type="GO" id="GO:0004181">
    <property type="term" value="F:metallocarboxypeptidase activity"/>
    <property type="evidence" value="ECO:0007669"/>
    <property type="project" value="InterPro"/>
</dbReference>
<evidence type="ECO:0000256" key="4">
    <source>
        <dbReference type="ARBA" id="ARBA00022833"/>
    </source>
</evidence>
<comment type="caution">
    <text evidence="9">The sequence shown here is derived from an EMBL/GenBank/DDBJ whole genome shotgun (WGS) entry which is preliminary data.</text>
</comment>
<evidence type="ECO:0000256" key="3">
    <source>
        <dbReference type="ARBA" id="ARBA00022801"/>
    </source>
</evidence>
<dbReference type="PANTHER" id="PTHR34217:SF1">
    <property type="entry name" value="CARBOXYPEPTIDASE 1"/>
    <property type="match status" value="1"/>
</dbReference>
<dbReference type="Gene3D" id="1.10.1370.30">
    <property type="match status" value="1"/>
</dbReference>
<evidence type="ECO:0000313" key="10">
    <source>
        <dbReference type="Proteomes" id="UP000010119"/>
    </source>
</evidence>
<dbReference type="InterPro" id="IPR001333">
    <property type="entry name" value="Peptidase_M32_Taq"/>
</dbReference>
<dbReference type="CDD" id="cd09607">
    <property type="entry name" value="M3B_PepF"/>
    <property type="match status" value="1"/>
</dbReference>
<dbReference type="eggNOG" id="COG1164">
    <property type="taxonomic scope" value="Bacteria"/>
</dbReference>
<evidence type="ECO:0000256" key="1">
    <source>
        <dbReference type="ARBA" id="ARBA00022670"/>
    </source>
</evidence>
<keyword evidence="10" id="KW-1185">Reference proteome</keyword>
<dbReference type="InterPro" id="IPR013647">
    <property type="entry name" value="OligopepF_N_dom"/>
</dbReference>
<dbReference type="GO" id="GO:0006508">
    <property type="term" value="P:proteolysis"/>
    <property type="evidence" value="ECO:0007669"/>
    <property type="project" value="UniProtKB-KW"/>
</dbReference>
<organism evidence="9 10">
    <name type="scientific">Listeria grayi DSM 20601</name>
    <dbReference type="NCBI Taxonomy" id="525367"/>
    <lineage>
        <taxon>Bacteria</taxon>
        <taxon>Bacillati</taxon>
        <taxon>Bacillota</taxon>
        <taxon>Bacilli</taxon>
        <taxon>Bacillales</taxon>
        <taxon>Listeriaceae</taxon>
        <taxon>Listeria</taxon>
    </lineage>
</organism>
<dbReference type="EC" id="3.4.24.-" evidence="9"/>
<dbReference type="InterPro" id="IPR011977">
    <property type="entry name" value="Pept_M3B_clade3"/>
</dbReference>
<evidence type="ECO:0000256" key="5">
    <source>
        <dbReference type="ARBA" id="ARBA00023049"/>
    </source>
</evidence>
<comment type="similarity">
    <text evidence="6">Belongs to the peptidase M3 family.</text>
</comment>
<proteinExistence type="inferred from homology"/>
<comment type="cofactor">
    <cofactor evidence="6">
        <name>Zn(2+)</name>
        <dbReference type="ChEBI" id="CHEBI:29105"/>
    </cofactor>
    <text evidence="6">Binds 1 zinc ion.</text>
</comment>
<dbReference type="Pfam" id="PF08439">
    <property type="entry name" value="Peptidase_M3_N"/>
    <property type="match status" value="1"/>
</dbReference>
<name>D7UZ62_LISGR</name>
<dbReference type="HOGENOM" id="CLU_021290_3_1_9"/>
<dbReference type="STRING" id="525367.HMPREF0556_12314"/>
<keyword evidence="4 6" id="KW-0862">Zinc</keyword>
<dbReference type="Proteomes" id="UP000010119">
    <property type="component" value="Unassembled WGS sequence"/>
</dbReference>
<dbReference type="InterPro" id="IPR001567">
    <property type="entry name" value="Pept_M3A_M3B_dom"/>
</dbReference>
<dbReference type="NCBIfam" id="TIGR02290">
    <property type="entry name" value="M3_fam_3"/>
    <property type="match status" value="1"/>
</dbReference>
<evidence type="ECO:0000313" key="9">
    <source>
        <dbReference type="EMBL" id="EFI83629.1"/>
    </source>
</evidence>
<keyword evidence="2 6" id="KW-0479">Metal-binding</keyword>
<dbReference type="PANTHER" id="PTHR34217">
    <property type="entry name" value="METAL-DEPENDENT CARBOXYPEPTIDASE"/>
    <property type="match status" value="1"/>
</dbReference>
<accession>D7UZ62</accession>
<keyword evidence="5 6" id="KW-0482">Metalloprotease</keyword>
<feature type="domain" description="Oligopeptidase F N-terminal" evidence="8">
    <location>
        <begin position="123"/>
        <end position="187"/>
    </location>
</feature>